<gene>
    <name evidence="1" type="ORF">SAMN04488543_1315</name>
</gene>
<keyword evidence="2" id="KW-1185">Reference proteome</keyword>
<evidence type="ECO:0000313" key="2">
    <source>
        <dbReference type="Proteomes" id="UP000199092"/>
    </source>
</evidence>
<dbReference type="EMBL" id="LT629749">
    <property type="protein sequence ID" value="SDS22439.1"/>
    <property type="molecule type" value="Genomic_DNA"/>
</dbReference>
<dbReference type="RefSeq" id="WP_157720327.1">
    <property type="nucleotide sequence ID" value="NZ_LT629749.1"/>
</dbReference>
<name>A0A1H1QHP9_9ACTN</name>
<evidence type="ECO:0000313" key="1">
    <source>
        <dbReference type="EMBL" id="SDS22439.1"/>
    </source>
</evidence>
<accession>A0A1H1QHP9</accession>
<dbReference type="STRING" id="546871.SAMN04488543_1315"/>
<sequence>MLLKTTLRAARSRPTWVRRRWCDVSGHVAAVRSGGPYTAGYARCGRCDRVLGPGA</sequence>
<organism evidence="1 2">
    <name type="scientific">Friedmanniella luteola</name>
    <dbReference type="NCBI Taxonomy" id="546871"/>
    <lineage>
        <taxon>Bacteria</taxon>
        <taxon>Bacillati</taxon>
        <taxon>Actinomycetota</taxon>
        <taxon>Actinomycetes</taxon>
        <taxon>Propionibacteriales</taxon>
        <taxon>Nocardioidaceae</taxon>
        <taxon>Friedmanniella</taxon>
    </lineage>
</organism>
<reference evidence="1 2" key="1">
    <citation type="submission" date="2016-10" db="EMBL/GenBank/DDBJ databases">
        <authorList>
            <person name="de Groot N.N."/>
        </authorList>
    </citation>
    <scope>NUCLEOTIDE SEQUENCE [LARGE SCALE GENOMIC DNA]</scope>
    <source>
        <strain evidence="1 2">DSM 21741</strain>
    </source>
</reference>
<dbReference type="Proteomes" id="UP000199092">
    <property type="component" value="Chromosome I"/>
</dbReference>
<proteinExistence type="predicted"/>
<protein>
    <submittedName>
        <fullName evidence="1">Uncharacterized protein</fullName>
    </submittedName>
</protein>
<dbReference type="AlphaFoldDB" id="A0A1H1QHP9"/>